<reference evidence="2 3" key="1">
    <citation type="submission" date="2015-01" db="EMBL/GenBank/DDBJ databases">
        <title>The Genome Sequence of Cryptococcus gattii EJB2.</title>
        <authorList>
            <consortium name="The Broad Institute Genomics Platform"/>
            <person name="Cuomo C."/>
            <person name="Litvintseva A."/>
            <person name="Chen Y."/>
            <person name="Heitman J."/>
            <person name="Sun S."/>
            <person name="Springer D."/>
            <person name="Dromer F."/>
            <person name="Young S."/>
            <person name="Zeng Q."/>
            <person name="Gargeya S."/>
            <person name="Abouelleil A."/>
            <person name="Alvarado L."/>
            <person name="Chapman S.B."/>
            <person name="Gainer-Dewar J."/>
            <person name="Goldberg J."/>
            <person name="Griggs A."/>
            <person name="Gujja S."/>
            <person name="Hansen M."/>
            <person name="Howarth C."/>
            <person name="Imamovic A."/>
            <person name="Larimer J."/>
            <person name="Murphy C."/>
            <person name="Naylor J."/>
            <person name="Pearson M."/>
            <person name="Priest M."/>
            <person name="Roberts A."/>
            <person name="Saif S."/>
            <person name="Shea T."/>
            <person name="Sykes S."/>
            <person name="Wortman J."/>
            <person name="Nusbaum C."/>
            <person name="Birren B."/>
        </authorList>
    </citation>
    <scope>NUCLEOTIDE SEQUENCE [LARGE SCALE GENOMIC DNA]</scope>
    <source>
        <strain evidence="2 3">EJB2</strain>
    </source>
</reference>
<feature type="region of interest" description="Disordered" evidence="1">
    <location>
        <begin position="29"/>
        <end position="283"/>
    </location>
</feature>
<proteinExistence type="predicted"/>
<evidence type="ECO:0000313" key="2">
    <source>
        <dbReference type="EMBL" id="KIR82569.1"/>
    </source>
</evidence>
<feature type="region of interest" description="Disordered" evidence="1">
    <location>
        <begin position="434"/>
        <end position="462"/>
    </location>
</feature>
<feature type="compositionally biased region" description="Acidic residues" evidence="1">
    <location>
        <begin position="383"/>
        <end position="394"/>
    </location>
</feature>
<name>A0ABR5C4I6_9TREE</name>
<gene>
    <name evidence="2" type="ORF">I306_00403</name>
</gene>
<protein>
    <submittedName>
        <fullName evidence="2">Uncharacterized protein</fullName>
    </submittedName>
</protein>
<feature type="region of interest" description="Disordered" evidence="1">
    <location>
        <begin position="359"/>
        <end position="394"/>
    </location>
</feature>
<dbReference type="Proteomes" id="UP000054272">
    <property type="component" value="Unassembled WGS sequence"/>
</dbReference>
<accession>A0ABR5C4I6</accession>
<feature type="compositionally biased region" description="Basic and acidic residues" evidence="1">
    <location>
        <begin position="179"/>
        <end position="190"/>
    </location>
</feature>
<feature type="compositionally biased region" description="Polar residues" evidence="1">
    <location>
        <begin position="208"/>
        <end position="225"/>
    </location>
</feature>
<sequence>MPSFMSPPSAVAVLPDLRPPKSPRRFFTFSISSSNPPPLPPLTPSMSYFGKGSDRSSSGVTVVRTPQDAAGGMRQAAGLISPPSNQAPLPPVPPLPSLSSLSNLSPQARYPQPSINTHTHGYGHQPSKSVDSSNLYRPSKLERMGVHRSTSARDDLRSSLDRSTSGLMKSSSAAPVLERQIEREESDRLGPMRATPARFLTESPFLSPGQSNSQSTSTNYVSSPPMSFHSRSKSTVRSPRMSTTTSNSTSPSISTISLSSPSKRPSLISNRSTIKPAPRSSSLTTFDTPFHAALLSCTRKPLPKLSSGEQDSITLINIEFAYSFSDPPRNESVILPLEMLQKGGGKLHDWVMDCLKAREDEEEEKKAEKKEEIREERKLPEMTDGESAEESDWDSDCNLSALLRDEYLKSLIVSSPSPMSHTIPLPPIPSPATTAFDVSPFSNGSRSPMPPKPPKMPGYKRAQTRNQYTQLISKPRTSGTAIEPAVPPLAYAAASPSGLTLPLNIKRKTGRKLSLSHISQGVDASTPGKPKKGIFTEMRIFLAREAGVYHQISHRLISGQSNIWANVGGREARDRVEAELEWLGMANLLQEMRKPILGLSHSRGQSKDLNLGLGLGFGGQETGRVNERLIDDFGIPERPVKSERRAEGVKTLCEKRKSESRWRERAREKSLVLRSGYI</sequence>
<organism evidence="2 3">
    <name type="scientific">Cryptococcus gattii EJB2</name>
    <dbReference type="NCBI Taxonomy" id="1296103"/>
    <lineage>
        <taxon>Eukaryota</taxon>
        <taxon>Fungi</taxon>
        <taxon>Dikarya</taxon>
        <taxon>Basidiomycota</taxon>
        <taxon>Agaricomycotina</taxon>
        <taxon>Tremellomycetes</taxon>
        <taxon>Tremellales</taxon>
        <taxon>Cryptococcaceae</taxon>
        <taxon>Cryptococcus</taxon>
        <taxon>Cryptococcus gattii species complex</taxon>
    </lineage>
</organism>
<feature type="compositionally biased region" description="Basic and acidic residues" evidence="1">
    <location>
        <begin position="359"/>
        <end position="381"/>
    </location>
</feature>
<keyword evidence="3" id="KW-1185">Reference proteome</keyword>
<dbReference type="EMBL" id="KN848559">
    <property type="protein sequence ID" value="KIR82569.1"/>
    <property type="molecule type" value="Genomic_DNA"/>
</dbReference>
<feature type="compositionally biased region" description="Low complexity" evidence="1">
    <location>
        <begin position="237"/>
        <end position="269"/>
    </location>
</feature>
<feature type="compositionally biased region" description="Polar residues" evidence="1">
    <location>
        <begin position="126"/>
        <end position="136"/>
    </location>
</feature>
<feature type="compositionally biased region" description="Low complexity" evidence="1">
    <location>
        <begin position="97"/>
        <end position="108"/>
    </location>
</feature>
<feature type="compositionally biased region" description="Basic and acidic residues" evidence="1">
    <location>
        <begin position="139"/>
        <end position="160"/>
    </location>
</feature>
<evidence type="ECO:0000256" key="1">
    <source>
        <dbReference type="SAM" id="MobiDB-lite"/>
    </source>
</evidence>
<evidence type="ECO:0000313" key="3">
    <source>
        <dbReference type="Proteomes" id="UP000054272"/>
    </source>
</evidence>